<dbReference type="EMBL" id="FOFB01000009">
    <property type="protein sequence ID" value="SEQ38775.1"/>
    <property type="molecule type" value="Genomic_DNA"/>
</dbReference>
<name>A0A1H9FLR6_9BACT</name>
<dbReference type="InParanoid" id="A0A1H9FLR6"/>
<dbReference type="AlphaFoldDB" id="A0A1H9FLR6"/>
<accession>A0A1H9FLR6</accession>
<evidence type="ECO:0000313" key="1">
    <source>
        <dbReference type="EMBL" id="SEQ38775.1"/>
    </source>
</evidence>
<sequence>MQIVALGKGLKRNKVDLDFGNCRLSFAFRAAEPFGKIRRGRRCNVWDEEQTKRTLLLFLRNFEPPLENPFPPSYCFLGK</sequence>
<proteinExistence type="predicted"/>
<dbReference type="STRING" id="478744.SAMN05444359_10922"/>
<keyword evidence="2" id="KW-1185">Reference proteome</keyword>
<protein>
    <submittedName>
        <fullName evidence="1">Uncharacterized protein</fullName>
    </submittedName>
</protein>
<reference evidence="2" key="1">
    <citation type="submission" date="2016-10" db="EMBL/GenBank/DDBJ databases">
        <authorList>
            <person name="Varghese N."/>
            <person name="Submissions S."/>
        </authorList>
    </citation>
    <scope>NUCLEOTIDE SEQUENCE [LARGE SCALE GENOMIC DNA]</scope>
    <source>
        <strain evidence="2">DSM 24740</strain>
    </source>
</reference>
<evidence type="ECO:0000313" key="2">
    <source>
        <dbReference type="Proteomes" id="UP000199021"/>
    </source>
</evidence>
<dbReference type="Proteomes" id="UP000199021">
    <property type="component" value="Unassembled WGS sequence"/>
</dbReference>
<organism evidence="1 2">
    <name type="scientific">Neolewinella agarilytica</name>
    <dbReference type="NCBI Taxonomy" id="478744"/>
    <lineage>
        <taxon>Bacteria</taxon>
        <taxon>Pseudomonadati</taxon>
        <taxon>Bacteroidota</taxon>
        <taxon>Saprospiria</taxon>
        <taxon>Saprospirales</taxon>
        <taxon>Lewinellaceae</taxon>
        <taxon>Neolewinella</taxon>
    </lineage>
</organism>
<gene>
    <name evidence="1" type="ORF">SAMN05444359_10922</name>
</gene>